<dbReference type="PANTHER" id="PTHR19211:SF117">
    <property type="entry name" value="ATP-BINDING CASSETTE SUB-FAMILY F MEMBER 3"/>
    <property type="match status" value="1"/>
</dbReference>
<feature type="coiled-coil region" evidence="4">
    <location>
        <begin position="162"/>
        <end position="199"/>
    </location>
</feature>
<dbReference type="GO" id="GO:0005524">
    <property type="term" value="F:ATP binding"/>
    <property type="evidence" value="ECO:0007669"/>
    <property type="project" value="UniProtKB-KW"/>
</dbReference>
<feature type="domain" description="ABC transporter" evidence="5">
    <location>
        <begin position="569"/>
        <end position="784"/>
    </location>
</feature>
<dbReference type="InterPro" id="IPR003593">
    <property type="entry name" value="AAA+_ATPase"/>
</dbReference>
<dbReference type="InterPro" id="IPR032781">
    <property type="entry name" value="ABC_tran_Xtn"/>
</dbReference>
<dbReference type="FunFam" id="3.40.50.300:FF:000882">
    <property type="entry name" value="Translation initiation regulator (Gcn20)"/>
    <property type="match status" value="1"/>
</dbReference>
<comment type="caution">
    <text evidence="6">The sequence shown here is derived from an EMBL/GenBank/DDBJ whole genome shotgun (WGS) entry which is preliminary data.</text>
</comment>
<feature type="domain" description="ABC transporter" evidence="5">
    <location>
        <begin position="237"/>
        <end position="509"/>
    </location>
</feature>
<dbReference type="SUPFAM" id="SSF52540">
    <property type="entry name" value="P-loop containing nucleoside triphosphate hydrolases"/>
    <property type="match status" value="2"/>
</dbReference>
<evidence type="ECO:0000313" key="6">
    <source>
        <dbReference type="EMBL" id="KAK2074481.1"/>
    </source>
</evidence>
<sequence>MICLTTMYHGVPCGFLLSPRAGLASSLKDEYTNSRQSNHTMDAEIRSVLPNIDPVVSEYSAGYLTHASTAWSDDDPSGLSQVAEAAATVTDLLLSASGDSNVALQEKIRQLVAKWVDKFAVANADNHERRGPLVKRLDQTIQVSAQRNMSSTLAVATGGVDLESANARKVESKVDKKKLEKAEKKIAAKQNKKTFKTVEYEASKLINQPDSTQSYEEFYMAVNPLQLAGAGGKSKDVKIDNIDVTIGGTRILTDTTLTLAYGHRYGLVGHNGVGKSTLLRALSRREVPIPTHISILHVEQEITGDDTPALQAVLDADVWRKVLLKEQSDIAAKLAEIEAQRASLADTSADAARLDKEREAQDSRLGDIQVKLAEMESDKAESRAASILAGLGFSPERQQFATKTFSGGWRMRLALARALFCEPDLLLLDEPSNMLDVPSITFLSNYLQDYPSTVLVVSHDRSFLNEVATDIIHQHSERLDYYRGANFDSFYATKEERKKTAKREYEKQMAERAHLQLFIDKFRYNAAKSSEAQSRIKKLERMPVLEAPEAEYSVHFKFPDVEKISPPIVQMSGVSFGYSQDSILLKNVDLDVQLDSRIGIVGPNGAGKTTVLKLLLGKLDPSTGVISQNPRIRVGYFAQHHIDALDLNMSAVSFMAKTHPGKTDEEYRRQLGAFGITGTTGLQKMEVLSGGQKSRVAFAILALQQPHVLLLDEPTNHLDVEAMDALAEALKEFQGGVLMISHDVWTLERVCTSLWVCDGGTVNKFSGDVQAYKKKIASQADAAGVVKSH</sequence>
<dbReference type="InterPro" id="IPR050611">
    <property type="entry name" value="ABCF"/>
</dbReference>
<evidence type="ECO:0000256" key="1">
    <source>
        <dbReference type="ARBA" id="ARBA00022737"/>
    </source>
</evidence>
<keyword evidence="7" id="KW-1185">Reference proteome</keyword>
<dbReference type="Pfam" id="PF00005">
    <property type="entry name" value="ABC_tran"/>
    <property type="match status" value="2"/>
</dbReference>
<protein>
    <recommendedName>
        <fullName evidence="5">ABC transporter domain-containing protein</fullName>
    </recommendedName>
</protein>
<organism evidence="6 7">
    <name type="scientific">Phyllachora maydis</name>
    <dbReference type="NCBI Taxonomy" id="1825666"/>
    <lineage>
        <taxon>Eukaryota</taxon>
        <taxon>Fungi</taxon>
        <taxon>Dikarya</taxon>
        <taxon>Ascomycota</taxon>
        <taxon>Pezizomycotina</taxon>
        <taxon>Sordariomycetes</taxon>
        <taxon>Sordariomycetidae</taxon>
        <taxon>Phyllachorales</taxon>
        <taxon>Phyllachoraceae</taxon>
        <taxon>Phyllachora</taxon>
    </lineage>
</organism>
<dbReference type="GO" id="GO:0016887">
    <property type="term" value="F:ATP hydrolysis activity"/>
    <property type="evidence" value="ECO:0007669"/>
    <property type="project" value="InterPro"/>
</dbReference>
<dbReference type="FunFam" id="3.40.50.300:FF:000104">
    <property type="entry name" value="ATP-binding cassette sub-family F member 3"/>
    <property type="match status" value="1"/>
</dbReference>
<evidence type="ECO:0000313" key="7">
    <source>
        <dbReference type="Proteomes" id="UP001217918"/>
    </source>
</evidence>
<dbReference type="PANTHER" id="PTHR19211">
    <property type="entry name" value="ATP-BINDING TRANSPORT PROTEIN-RELATED"/>
    <property type="match status" value="1"/>
</dbReference>
<dbReference type="InterPro" id="IPR003439">
    <property type="entry name" value="ABC_transporter-like_ATP-bd"/>
</dbReference>
<keyword evidence="2" id="KW-0547">Nucleotide-binding</keyword>
<dbReference type="PROSITE" id="PS50893">
    <property type="entry name" value="ABC_TRANSPORTER_2"/>
    <property type="match status" value="2"/>
</dbReference>
<evidence type="ECO:0000256" key="2">
    <source>
        <dbReference type="ARBA" id="ARBA00022741"/>
    </source>
</evidence>
<keyword evidence="4" id="KW-0175">Coiled coil</keyword>
<name>A0AAD9IAY7_9PEZI</name>
<gene>
    <name evidence="6" type="ORF">P8C59_008686</name>
</gene>
<dbReference type="CDD" id="cd03221">
    <property type="entry name" value="ABCF_EF-3"/>
    <property type="match status" value="2"/>
</dbReference>
<reference evidence="6" key="1">
    <citation type="journal article" date="2023" name="Mol. Plant Microbe Interact.">
        <title>Elucidating the Obligate Nature and Biological Capacity of an Invasive Fungal Corn Pathogen.</title>
        <authorList>
            <person name="MacCready J.S."/>
            <person name="Roggenkamp E.M."/>
            <person name="Gdanetz K."/>
            <person name="Chilvers M.I."/>
        </authorList>
    </citation>
    <scope>NUCLEOTIDE SEQUENCE</scope>
    <source>
        <strain evidence="6">PM02</strain>
    </source>
</reference>
<dbReference type="PROSITE" id="PS00211">
    <property type="entry name" value="ABC_TRANSPORTER_1"/>
    <property type="match status" value="2"/>
</dbReference>
<dbReference type="SMART" id="SM00382">
    <property type="entry name" value="AAA"/>
    <property type="match status" value="2"/>
</dbReference>
<dbReference type="AlphaFoldDB" id="A0AAD9IAY7"/>
<dbReference type="InterPro" id="IPR027417">
    <property type="entry name" value="P-loop_NTPase"/>
</dbReference>
<accession>A0AAD9IAY7</accession>
<keyword evidence="3" id="KW-0067">ATP-binding</keyword>
<evidence type="ECO:0000256" key="3">
    <source>
        <dbReference type="ARBA" id="ARBA00022840"/>
    </source>
</evidence>
<dbReference type="Gene3D" id="3.40.50.300">
    <property type="entry name" value="P-loop containing nucleotide triphosphate hydrolases"/>
    <property type="match status" value="2"/>
</dbReference>
<dbReference type="InterPro" id="IPR017871">
    <property type="entry name" value="ABC_transporter-like_CS"/>
</dbReference>
<proteinExistence type="predicted"/>
<dbReference type="EMBL" id="JAQQPM010000008">
    <property type="protein sequence ID" value="KAK2074481.1"/>
    <property type="molecule type" value="Genomic_DNA"/>
</dbReference>
<evidence type="ECO:0000256" key="4">
    <source>
        <dbReference type="SAM" id="Coils"/>
    </source>
</evidence>
<dbReference type="Proteomes" id="UP001217918">
    <property type="component" value="Unassembled WGS sequence"/>
</dbReference>
<evidence type="ECO:0000259" key="5">
    <source>
        <dbReference type="PROSITE" id="PS50893"/>
    </source>
</evidence>
<dbReference type="Pfam" id="PF12848">
    <property type="entry name" value="ABC_tran_Xtn"/>
    <property type="match status" value="1"/>
</dbReference>
<keyword evidence="1" id="KW-0677">Repeat</keyword>